<evidence type="ECO:0000259" key="9">
    <source>
        <dbReference type="PROSITE" id="PS50112"/>
    </source>
</evidence>
<keyword evidence="7" id="KW-0175">Coiled coil</keyword>
<feature type="coiled-coil region" evidence="7">
    <location>
        <begin position="638"/>
        <end position="690"/>
    </location>
</feature>
<reference evidence="11" key="2">
    <citation type="submission" date="2020-08" db="EMBL/GenBank/DDBJ databases">
        <authorList>
            <person name="Chen M."/>
            <person name="Teng W."/>
            <person name="Zhao L."/>
            <person name="Hu C."/>
            <person name="Zhou Y."/>
            <person name="Han B."/>
            <person name="Song L."/>
            <person name="Shu W."/>
        </authorList>
    </citation>
    <scope>NUCLEOTIDE SEQUENCE</scope>
    <source>
        <strain evidence="11">FACHB-1375</strain>
    </source>
</reference>
<evidence type="ECO:0000256" key="2">
    <source>
        <dbReference type="ARBA" id="ARBA00012438"/>
    </source>
</evidence>
<dbReference type="InterPro" id="IPR036890">
    <property type="entry name" value="HATPase_C_sf"/>
</dbReference>
<comment type="caution">
    <text evidence="11">The sequence shown here is derived from an EMBL/GenBank/DDBJ whole genome shotgun (WGS) entry which is preliminary data.</text>
</comment>
<evidence type="ECO:0000256" key="5">
    <source>
        <dbReference type="ARBA" id="ARBA00022777"/>
    </source>
</evidence>
<dbReference type="InterPro" id="IPR000014">
    <property type="entry name" value="PAS"/>
</dbReference>
<feature type="domain" description="PAC" evidence="10">
    <location>
        <begin position="466"/>
        <end position="518"/>
    </location>
</feature>
<dbReference type="InterPro" id="IPR013656">
    <property type="entry name" value="PAS_4"/>
</dbReference>
<dbReference type="Gene3D" id="1.10.287.130">
    <property type="match status" value="1"/>
</dbReference>
<keyword evidence="12" id="KW-1185">Reference proteome</keyword>
<feature type="coiled-coil region" evidence="7">
    <location>
        <begin position="1050"/>
        <end position="1105"/>
    </location>
</feature>
<feature type="domain" description="PAS" evidence="9">
    <location>
        <begin position="137"/>
        <end position="207"/>
    </location>
</feature>
<dbReference type="PANTHER" id="PTHR43304">
    <property type="entry name" value="PHYTOCHROME-LIKE PROTEIN CPH1"/>
    <property type="match status" value="1"/>
</dbReference>
<dbReference type="SMART" id="SM00086">
    <property type="entry name" value="PAC"/>
    <property type="match status" value="6"/>
</dbReference>
<accession>A0A926ZIF3</accession>
<dbReference type="SMART" id="SM00388">
    <property type="entry name" value="HisKA"/>
    <property type="match status" value="1"/>
</dbReference>
<dbReference type="SUPFAM" id="SSF47384">
    <property type="entry name" value="Homodimeric domain of signal transducing histidine kinase"/>
    <property type="match status" value="1"/>
</dbReference>
<feature type="domain" description="PAC" evidence="10">
    <location>
        <begin position="763"/>
        <end position="818"/>
    </location>
</feature>
<dbReference type="InterPro" id="IPR052162">
    <property type="entry name" value="Sensor_kinase/Photoreceptor"/>
</dbReference>
<feature type="domain" description="PAC" evidence="10">
    <location>
        <begin position="595"/>
        <end position="647"/>
    </location>
</feature>
<dbReference type="SMART" id="SM00387">
    <property type="entry name" value="HATPase_c"/>
    <property type="match status" value="1"/>
</dbReference>
<dbReference type="InterPro" id="IPR013655">
    <property type="entry name" value="PAS_fold_3"/>
</dbReference>
<dbReference type="Gene3D" id="6.10.250.490">
    <property type="match status" value="1"/>
</dbReference>
<dbReference type="Gene3D" id="3.30.565.10">
    <property type="entry name" value="Histidine kinase-like ATPase, C-terminal domain"/>
    <property type="match status" value="1"/>
</dbReference>
<feature type="domain" description="PAS" evidence="9">
    <location>
        <begin position="694"/>
        <end position="764"/>
    </location>
</feature>
<gene>
    <name evidence="11" type="ORF">H6G03_25375</name>
</gene>
<dbReference type="NCBIfam" id="TIGR00229">
    <property type="entry name" value="sensory_box"/>
    <property type="match status" value="7"/>
</dbReference>
<keyword evidence="5" id="KW-0418">Kinase</keyword>
<dbReference type="Pfam" id="PF08447">
    <property type="entry name" value="PAS_3"/>
    <property type="match status" value="3"/>
</dbReference>
<sequence length="1378" mass="156936">MILKNAKLEKLGEYKRIETKVSGNFFRHLVCIFDKNGYFQHVNTRWEKTLGFRREELLGKAAIEFVHPEDREATLAAAKKLSKGVNTIYFENRYRCKDGSYKWLMWTGAELTADGSAYAIAYDISDRKHIEKALRESEERYQTLTEVSPVGIFHTDAEGRYLYVNDRMQEIAGLTPREALGQGWLKAIHPEDRDRVLQQWQQAVKAELPFSSEYRFQHSDGTTIWVFGQAAVQQNSTHQIKGYIGTTTDISDRKRTEEALRESEQRLQAILDNSPAVIFAKDTQGRYIFSNQRHEKLFGVSRKHIEGKTDYDILPRDIADRFRESDRKVLETGTPLEWEELVPQQDGIHTYIASMFPLYDATGVLYAVCGVATDITERKRAEQERLELADRIQLLLESTGEGIYAIDLEGSCTLINKAAAEMLGYKPEELLGKDMHELIHHTHSDGSAYPSSECPIFCAFYKRIGCRVDNEVFWRRDGTAFPVEYSSYPILDGEAIKGAVIVFIDITERKQAQAELYKTQKRWEHLVNASPAVIYSCKANDDFGATFVSQNVTMQMGYAPKDFLEDSHFWLSHIHPEDAPRVLEGMSHLFERDYDCNEYRFLHKDGTYRWMHDEVRAIRDNEGNLLELIGFWQEITDRKQAELALKQLNETLESRVQERTAELRNVIRQLEAEIVDRQRVQEALETAKKDVEIGNNLLNSVIEGTANPIFVKDIEGRYVMINSAGASVFGRTIEEIIGKKDLELLPPKIARKLIQTDRRIIASGKTERLEEVLVVNGITRTYFSTKCPYPNPEGKIVGIIGVTQDITDRKLSEEKLRQTTAELKAVFKALPDIYFRLASDGTILDYMAGQSQHLYAPPQVFLGKRMDEVLPAQIGQKLQDAIAELQQTRSLVTIEYSLPMPQGECFYEARLSPLLEDGTIVIVRDISARKRSEEALRRSEELYSTLARNFPNGSVALFDRDLRYLLADGTELGAIGLSKELMEGKTLWEVWPPEIWSSIESIYRAALAGTKTVSEMPYGDRTYLLQILPVTNQEGEIFAGMVLVQNITDRKVAEEALRQSEERFRQLYTQAQHSTQQAEEKAYQLEQTLHQLKQTQAQLVQSEKMSSLGQMVAGVAHEINNPVNFIYGNLTHADRYIQDLLNLLHFYHQHYPIPPAEIQALAEEIDLDFLLEDLPKILNSMKIGANRIREIVLSLRNFSRLDEADMKTVDIHEGIENTLLILHNRLKAKPNYPPIEVVKVYGNLPPVECYAGQLNQVFMNILNNAIDALENQPAPRKIEIRTEIVTTQKLATDDTKQRILDRVAIRVRDNGPGMTEAVKARLFDPFFTTKPVGKGTGLGLSISYQIVVEKHGGVLNCLSELGQGSEFSIEIPVAQNKG</sequence>
<feature type="domain" description="PAS" evidence="9">
    <location>
        <begin position="32"/>
        <end position="72"/>
    </location>
</feature>
<evidence type="ECO:0000259" key="8">
    <source>
        <dbReference type="PROSITE" id="PS50109"/>
    </source>
</evidence>
<dbReference type="InterPro" id="IPR003661">
    <property type="entry name" value="HisK_dim/P_dom"/>
</dbReference>
<feature type="domain" description="PAC" evidence="10">
    <location>
        <begin position="336"/>
        <end position="387"/>
    </location>
</feature>
<evidence type="ECO:0000313" key="12">
    <source>
        <dbReference type="Proteomes" id="UP000641646"/>
    </source>
</evidence>
<evidence type="ECO:0000313" key="11">
    <source>
        <dbReference type="EMBL" id="MBD2184358.1"/>
    </source>
</evidence>
<evidence type="ECO:0000256" key="3">
    <source>
        <dbReference type="ARBA" id="ARBA00022553"/>
    </source>
</evidence>
<evidence type="ECO:0000256" key="7">
    <source>
        <dbReference type="SAM" id="Coils"/>
    </source>
</evidence>
<dbReference type="SMART" id="SM00091">
    <property type="entry name" value="PAS"/>
    <property type="match status" value="8"/>
</dbReference>
<dbReference type="Pfam" id="PF00989">
    <property type="entry name" value="PAS"/>
    <property type="match status" value="1"/>
</dbReference>
<dbReference type="EC" id="2.7.13.3" evidence="2"/>
<organism evidence="11 12">
    <name type="scientific">Aerosakkonema funiforme FACHB-1375</name>
    <dbReference type="NCBI Taxonomy" id="2949571"/>
    <lineage>
        <taxon>Bacteria</taxon>
        <taxon>Bacillati</taxon>
        <taxon>Cyanobacteriota</taxon>
        <taxon>Cyanophyceae</taxon>
        <taxon>Oscillatoriophycideae</taxon>
        <taxon>Aerosakkonematales</taxon>
        <taxon>Aerosakkonemataceae</taxon>
        <taxon>Aerosakkonema</taxon>
    </lineage>
</organism>
<dbReference type="PROSITE" id="PS50112">
    <property type="entry name" value="PAS"/>
    <property type="match status" value="6"/>
</dbReference>
<dbReference type="SUPFAM" id="SSF55785">
    <property type="entry name" value="PYP-like sensor domain (PAS domain)"/>
    <property type="match status" value="8"/>
</dbReference>
<dbReference type="PROSITE" id="PS50113">
    <property type="entry name" value="PAC"/>
    <property type="match status" value="5"/>
</dbReference>
<protein>
    <recommendedName>
        <fullName evidence="2">histidine kinase</fullName>
        <ecNumber evidence="2">2.7.13.3</ecNumber>
    </recommendedName>
</protein>
<dbReference type="InterPro" id="IPR036097">
    <property type="entry name" value="HisK_dim/P_sf"/>
</dbReference>
<dbReference type="InterPro" id="IPR005467">
    <property type="entry name" value="His_kinase_dom"/>
</dbReference>
<dbReference type="InterPro" id="IPR000700">
    <property type="entry name" value="PAS-assoc_C"/>
</dbReference>
<dbReference type="InterPro" id="IPR035965">
    <property type="entry name" value="PAS-like_dom_sf"/>
</dbReference>
<evidence type="ECO:0000256" key="1">
    <source>
        <dbReference type="ARBA" id="ARBA00000085"/>
    </source>
</evidence>
<name>A0A926ZIF3_9CYAN</name>
<dbReference type="PRINTS" id="PR00344">
    <property type="entry name" value="BCTRLSENSOR"/>
</dbReference>
<dbReference type="RefSeq" id="WP_190470578.1">
    <property type="nucleotide sequence ID" value="NZ_JACJPW010000080.1"/>
</dbReference>
<dbReference type="InterPro" id="IPR001610">
    <property type="entry name" value="PAC"/>
</dbReference>
<feature type="domain" description="PAS" evidence="9">
    <location>
        <begin position="263"/>
        <end position="333"/>
    </location>
</feature>
<feature type="domain" description="Histidine kinase" evidence="8">
    <location>
        <begin position="1114"/>
        <end position="1375"/>
    </location>
</feature>
<dbReference type="Proteomes" id="UP000641646">
    <property type="component" value="Unassembled WGS sequence"/>
</dbReference>
<dbReference type="CDD" id="cd00082">
    <property type="entry name" value="HisKA"/>
    <property type="match status" value="1"/>
</dbReference>
<keyword evidence="3" id="KW-0597">Phosphoprotein</keyword>
<evidence type="ECO:0000256" key="6">
    <source>
        <dbReference type="ARBA" id="ARBA00023012"/>
    </source>
</evidence>
<dbReference type="Pfam" id="PF02518">
    <property type="entry name" value="HATPase_c"/>
    <property type="match status" value="1"/>
</dbReference>
<dbReference type="GO" id="GO:0000155">
    <property type="term" value="F:phosphorelay sensor kinase activity"/>
    <property type="evidence" value="ECO:0007669"/>
    <property type="project" value="InterPro"/>
</dbReference>
<dbReference type="InterPro" id="IPR004358">
    <property type="entry name" value="Sig_transdc_His_kin-like_C"/>
</dbReference>
<reference evidence="11" key="1">
    <citation type="journal article" date="2015" name="ISME J.">
        <title>Draft Genome Sequence of Streptomyces incarnatus NRRL8089, which Produces the Nucleoside Antibiotic Sinefungin.</title>
        <authorList>
            <person name="Oshima K."/>
            <person name="Hattori M."/>
            <person name="Shimizu H."/>
            <person name="Fukuda K."/>
            <person name="Nemoto M."/>
            <person name="Inagaki K."/>
            <person name="Tamura T."/>
        </authorList>
    </citation>
    <scope>NUCLEOTIDE SEQUENCE</scope>
    <source>
        <strain evidence="11">FACHB-1375</strain>
    </source>
</reference>
<dbReference type="CDD" id="cd00130">
    <property type="entry name" value="PAS"/>
    <property type="match status" value="7"/>
</dbReference>
<proteinExistence type="predicted"/>
<evidence type="ECO:0000259" key="10">
    <source>
        <dbReference type="PROSITE" id="PS50113"/>
    </source>
</evidence>
<keyword evidence="4" id="KW-0808">Transferase</keyword>
<dbReference type="Pfam" id="PF08448">
    <property type="entry name" value="PAS_4"/>
    <property type="match status" value="4"/>
</dbReference>
<feature type="domain" description="PAS" evidence="9">
    <location>
        <begin position="519"/>
        <end position="593"/>
    </location>
</feature>
<feature type="domain" description="PAS" evidence="9">
    <location>
        <begin position="388"/>
        <end position="440"/>
    </location>
</feature>
<evidence type="ECO:0000256" key="4">
    <source>
        <dbReference type="ARBA" id="ARBA00022679"/>
    </source>
</evidence>
<dbReference type="InterPro" id="IPR003594">
    <property type="entry name" value="HATPase_dom"/>
</dbReference>
<feature type="domain" description="PAC" evidence="10">
    <location>
        <begin position="210"/>
        <end position="262"/>
    </location>
</feature>
<dbReference type="FunFam" id="3.30.450.20:FF:000099">
    <property type="entry name" value="Sensory box sensor histidine kinase"/>
    <property type="match status" value="1"/>
</dbReference>
<dbReference type="EMBL" id="JACJPW010000080">
    <property type="protein sequence ID" value="MBD2184358.1"/>
    <property type="molecule type" value="Genomic_DNA"/>
</dbReference>
<dbReference type="PANTHER" id="PTHR43304:SF1">
    <property type="entry name" value="PAC DOMAIN-CONTAINING PROTEIN"/>
    <property type="match status" value="1"/>
</dbReference>
<dbReference type="Gene3D" id="3.30.450.20">
    <property type="entry name" value="PAS domain"/>
    <property type="match status" value="8"/>
</dbReference>
<keyword evidence="6" id="KW-0902">Two-component regulatory system</keyword>
<comment type="catalytic activity">
    <reaction evidence="1">
        <text>ATP + protein L-histidine = ADP + protein N-phospho-L-histidine.</text>
        <dbReference type="EC" id="2.7.13.3"/>
    </reaction>
</comment>
<dbReference type="InterPro" id="IPR013767">
    <property type="entry name" value="PAS_fold"/>
</dbReference>
<dbReference type="SUPFAM" id="SSF55874">
    <property type="entry name" value="ATPase domain of HSP90 chaperone/DNA topoisomerase II/histidine kinase"/>
    <property type="match status" value="1"/>
</dbReference>
<dbReference type="PROSITE" id="PS50109">
    <property type="entry name" value="HIS_KIN"/>
    <property type="match status" value="1"/>
</dbReference>